<keyword evidence="2" id="KW-1185">Reference proteome</keyword>
<dbReference type="Proteomes" id="UP000245910">
    <property type="component" value="Chromosome I"/>
</dbReference>
<organism evidence="1 2">
    <name type="scientific">Fusarium venenatum</name>
    <dbReference type="NCBI Taxonomy" id="56646"/>
    <lineage>
        <taxon>Eukaryota</taxon>
        <taxon>Fungi</taxon>
        <taxon>Dikarya</taxon>
        <taxon>Ascomycota</taxon>
        <taxon>Pezizomycotina</taxon>
        <taxon>Sordariomycetes</taxon>
        <taxon>Hypocreomycetidae</taxon>
        <taxon>Hypocreales</taxon>
        <taxon>Nectriaceae</taxon>
        <taxon>Fusarium</taxon>
    </lineage>
</organism>
<protein>
    <submittedName>
        <fullName evidence="1">Uncharacterized protein</fullName>
    </submittedName>
</protein>
<reference evidence="2" key="1">
    <citation type="submission" date="2014-10" db="EMBL/GenBank/DDBJ databases">
        <authorList>
            <person name="King R."/>
        </authorList>
    </citation>
    <scope>NUCLEOTIDE SEQUENCE [LARGE SCALE GENOMIC DNA]</scope>
    <source>
        <strain evidence="2">A3/5</strain>
    </source>
</reference>
<sequence>MAKTCISSPFPALPAGAVLVCLHFSIGHDRCFSGPLLTAISTTQWRASCSFYGLILTNSSHAQNHQMDPFRTPAYNAIADADMHIRGIFPSLSPALVSDATAVLHPASEIRDYCILFIDVVTLVLPMRLIRIFTAHKVTSLERNVLEPDGLRQDTHGM</sequence>
<evidence type="ECO:0000313" key="2">
    <source>
        <dbReference type="Proteomes" id="UP000245910"/>
    </source>
</evidence>
<name>A0A2L2T6D0_9HYPO</name>
<proteinExistence type="predicted"/>
<dbReference type="EMBL" id="LN649229">
    <property type="protein sequence ID" value="CEI66374.1"/>
    <property type="molecule type" value="Genomic_DNA"/>
</dbReference>
<accession>A0A2L2T6D0</accession>
<evidence type="ECO:0000313" key="1">
    <source>
        <dbReference type="EMBL" id="CEI66374.1"/>
    </source>
</evidence>
<dbReference type="AlphaFoldDB" id="A0A2L2T6D0"/>